<feature type="compositionally biased region" description="Polar residues" evidence="1">
    <location>
        <begin position="167"/>
        <end position="181"/>
    </location>
</feature>
<gene>
    <name evidence="2" type="ORF">VKT23_010743</name>
</gene>
<keyword evidence="3" id="KW-1185">Reference proteome</keyword>
<dbReference type="Proteomes" id="UP001498398">
    <property type="component" value="Unassembled WGS sequence"/>
</dbReference>
<organism evidence="2 3">
    <name type="scientific">Marasmiellus scandens</name>
    <dbReference type="NCBI Taxonomy" id="2682957"/>
    <lineage>
        <taxon>Eukaryota</taxon>
        <taxon>Fungi</taxon>
        <taxon>Dikarya</taxon>
        <taxon>Basidiomycota</taxon>
        <taxon>Agaricomycotina</taxon>
        <taxon>Agaricomycetes</taxon>
        <taxon>Agaricomycetidae</taxon>
        <taxon>Agaricales</taxon>
        <taxon>Marasmiineae</taxon>
        <taxon>Omphalotaceae</taxon>
        <taxon>Marasmiellus</taxon>
    </lineage>
</organism>
<evidence type="ECO:0000256" key="1">
    <source>
        <dbReference type="SAM" id="MobiDB-lite"/>
    </source>
</evidence>
<evidence type="ECO:0000313" key="3">
    <source>
        <dbReference type="Proteomes" id="UP001498398"/>
    </source>
</evidence>
<comment type="caution">
    <text evidence="2">The sequence shown here is derived from an EMBL/GenBank/DDBJ whole genome shotgun (WGS) entry which is preliminary data.</text>
</comment>
<feature type="region of interest" description="Disordered" evidence="1">
    <location>
        <begin position="79"/>
        <end position="181"/>
    </location>
</feature>
<proteinExistence type="predicted"/>
<evidence type="ECO:0000313" key="2">
    <source>
        <dbReference type="EMBL" id="KAK7456492.1"/>
    </source>
</evidence>
<accession>A0ABR1JDW2</accession>
<protein>
    <submittedName>
        <fullName evidence="2">Uncharacterized protein</fullName>
    </submittedName>
</protein>
<feature type="compositionally biased region" description="Low complexity" evidence="1">
    <location>
        <begin position="116"/>
        <end position="128"/>
    </location>
</feature>
<dbReference type="EMBL" id="JBANRG010000021">
    <property type="protein sequence ID" value="KAK7456492.1"/>
    <property type="molecule type" value="Genomic_DNA"/>
</dbReference>
<sequence length="181" mass="20104">MGYPSFLSKWIQEDHNAASLGLRSWFDRILPSLEALNTADDIRGRRIVGFQNSLVDLIEALSSKREVAQSSPLRLELNAVQSPRNMDQDFGPANSPTGPLEREPQTYSVPDDTSSESHTTSTSAASSAIKPLRSNKNARKRSKSRSDGEEEHRIQTGREKRRALSTLKMTPSQKSVSILPK</sequence>
<name>A0ABR1JDW2_9AGAR</name>
<reference evidence="2 3" key="1">
    <citation type="submission" date="2024-01" db="EMBL/GenBank/DDBJ databases">
        <title>A draft genome for the cacao thread blight pathogen Marasmiellus scandens.</title>
        <authorList>
            <person name="Baruah I.K."/>
            <person name="Leung J."/>
            <person name="Bukari Y."/>
            <person name="Amoako-Attah I."/>
            <person name="Meinhardt L.W."/>
            <person name="Bailey B.A."/>
            <person name="Cohen S.P."/>
        </authorList>
    </citation>
    <scope>NUCLEOTIDE SEQUENCE [LARGE SCALE GENOMIC DNA]</scope>
    <source>
        <strain evidence="2 3">GH-19</strain>
    </source>
</reference>
<feature type="compositionally biased region" description="Basic and acidic residues" evidence="1">
    <location>
        <begin position="144"/>
        <end position="158"/>
    </location>
</feature>